<accession>A0A0F9HR61</accession>
<comment type="caution">
    <text evidence="2">The sequence shown here is derived from an EMBL/GenBank/DDBJ whole genome shotgun (WGS) entry which is preliminary data.</text>
</comment>
<feature type="transmembrane region" description="Helical" evidence="1">
    <location>
        <begin position="9"/>
        <end position="29"/>
    </location>
</feature>
<dbReference type="PROSITE" id="PS50293">
    <property type="entry name" value="TPR_REGION"/>
    <property type="match status" value="1"/>
</dbReference>
<dbReference type="GO" id="GO:0006396">
    <property type="term" value="P:RNA processing"/>
    <property type="evidence" value="ECO:0007669"/>
    <property type="project" value="InterPro"/>
</dbReference>
<dbReference type="SMART" id="SM00028">
    <property type="entry name" value="TPR"/>
    <property type="match status" value="8"/>
</dbReference>
<organism evidence="2">
    <name type="scientific">marine sediment metagenome</name>
    <dbReference type="NCBI Taxonomy" id="412755"/>
    <lineage>
        <taxon>unclassified sequences</taxon>
        <taxon>metagenomes</taxon>
        <taxon>ecological metagenomes</taxon>
    </lineage>
</organism>
<keyword evidence="1" id="KW-0472">Membrane</keyword>
<dbReference type="SMART" id="SM00386">
    <property type="entry name" value="HAT"/>
    <property type="match status" value="4"/>
</dbReference>
<evidence type="ECO:0000313" key="2">
    <source>
        <dbReference type="EMBL" id="KKM17836.1"/>
    </source>
</evidence>
<evidence type="ECO:0000256" key="1">
    <source>
        <dbReference type="SAM" id="Phobius"/>
    </source>
</evidence>
<dbReference type="PANTHER" id="PTHR12558:SF13">
    <property type="entry name" value="CELL DIVISION CYCLE PROTEIN 27 HOMOLOG"/>
    <property type="match status" value="1"/>
</dbReference>
<dbReference type="AlphaFoldDB" id="A0A0F9HR61"/>
<dbReference type="PROSITE" id="PS50005">
    <property type="entry name" value="TPR"/>
    <property type="match status" value="2"/>
</dbReference>
<gene>
    <name evidence="2" type="ORF">LCGC14_1671770</name>
</gene>
<proteinExistence type="predicted"/>
<keyword evidence="1" id="KW-0812">Transmembrane</keyword>
<reference evidence="2" key="1">
    <citation type="journal article" date="2015" name="Nature">
        <title>Complex archaea that bridge the gap between prokaryotes and eukaryotes.</title>
        <authorList>
            <person name="Spang A."/>
            <person name="Saw J.H."/>
            <person name="Jorgensen S.L."/>
            <person name="Zaremba-Niedzwiedzka K."/>
            <person name="Martijn J."/>
            <person name="Lind A.E."/>
            <person name="van Eijk R."/>
            <person name="Schleper C."/>
            <person name="Guy L."/>
            <person name="Ettema T.J."/>
        </authorList>
    </citation>
    <scope>NUCLEOTIDE SEQUENCE</scope>
</reference>
<dbReference type="Pfam" id="PF14559">
    <property type="entry name" value="TPR_19"/>
    <property type="match status" value="2"/>
</dbReference>
<dbReference type="EMBL" id="LAZR01014359">
    <property type="protein sequence ID" value="KKM17836.1"/>
    <property type="molecule type" value="Genomic_DNA"/>
</dbReference>
<dbReference type="Gene3D" id="1.25.40.10">
    <property type="entry name" value="Tetratricopeptide repeat domain"/>
    <property type="match status" value="4"/>
</dbReference>
<dbReference type="InterPro" id="IPR011990">
    <property type="entry name" value="TPR-like_helical_dom_sf"/>
</dbReference>
<keyword evidence="1" id="KW-1133">Transmembrane helix</keyword>
<dbReference type="PANTHER" id="PTHR12558">
    <property type="entry name" value="CELL DIVISION CYCLE 16,23,27"/>
    <property type="match status" value="1"/>
</dbReference>
<name>A0A0F9HR61_9ZZZZ</name>
<dbReference type="SUPFAM" id="SSF48452">
    <property type="entry name" value="TPR-like"/>
    <property type="match status" value="2"/>
</dbReference>
<dbReference type="InterPro" id="IPR019734">
    <property type="entry name" value="TPR_rpt"/>
</dbReference>
<dbReference type="InterPro" id="IPR003107">
    <property type="entry name" value="HAT"/>
</dbReference>
<protein>
    <submittedName>
        <fullName evidence="2">Uncharacterized protein</fullName>
    </submittedName>
</protein>
<feature type="non-terminal residue" evidence="2">
    <location>
        <position position="633"/>
    </location>
</feature>
<sequence length="633" mass="76225">MFKYKYRKYWIICVLSILAILTTIAFHFYESRWIDFRKAEKHFADGRYSQAIEFYVKAMKKDLAPKFYITQLLFAAKITNTYEPIVETYKKCIEKDPDNAEMIEGFADFYVYFKEFDDAEKVLKLYLADHPDDYYIRLELARVYSWNDNYEKSILEYRKVLSNDIHDIRLDEYRVKLEFTKVLTYAEKYDQAIDLYKQLIFEKSRDWEVYIELANVYLALKDYHNVFETLNKVPYQELDESSQIYLADLYAYYKHYDIAQEIYENYLEKHLYSTNVYRKYSNMRIWSNDEEISLEILDRIKYFYPRDDEVLDDLGKDYIFARKFDEAIRVYKHLIQRTKKVDPSYLIELGDIYLTLDEKKMAIEYFQKAYDLDPLDDELKRKLALTLAWGGMQDRALPLLEDLFEENEKDQSVGIELIRVYALEKNEEKAIKVLAKLQKRFPKSPYVLMEVAAQQARLGHALAAREVYQNLLSSVEYNENIYINYADIMRLWGNYYEAEKIYRKALEQNPNKSEIKFKLAWLLVNMKRYEEAEQIYKTFTFQKKNLDKAYYRLAKEKLLQRDLEQALYYANKSFVINPSDKNILLFSEVLAKNNKNDQALILLDEIEIKRYRELTYLQKGKIYLSENKELAIN</sequence>
<dbReference type="Pfam" id="PF13432">
    <property type="entry name" value="TPR_16"/>
    <property type="match status" value="1"/>
</dbReference>